<sequence>MTLRTPPFQATDEFPRLGRVEQLVLRGDGLTTTSLEILTGEQISVEVAGHWMIAVPDPADAVSRGSSLYEDDSPDPGEYIALAHHNLGVQPGERLLVRDVLLIGPGRTVHGAAEVVARLDELPAPVATALATTEQPIGRLLRDHGVHVSRELQSWGLIPAGLRAERLEPGLTSGSRVSGRTYIMRLVSSRTPLAVLVERFAPHVFATP</sequence>
<dbReference type="Gene3D" id="3.40.1410.10">
    <property type="entry name" value="Chorismate lyase-like"/>
    <property type="match status" value="1"/>
</dbReference>
<comment type="caution">
    <text evidence="1">The sequence shown here is derived from an EMBL/GenBank/DDBJ whole genome shotgun (WGS) entry which is preliminary data.</text>
</comment>
<gene>
    <name evidence="1" type="ORF">B0I08_10248</name>
</gene>
<dbReference type="RefSeq" id="WP_106210127.1">
    <property type="nucleotide sequence ID" value="NZ_PVTL01000002.1"/>
</dbReference>
<evidence type="ECO:0000313" key="2">
    <source>
        <dbReference type="Proteomes" id="UP000237983"/>
    </source>
</evidence>
<dbReference type="Proteomes" id="UP000237983">
    <property type="component" value="Unassembled WGS sequence"/>
</dbReference>
<proteinExistence type="predicted"/>
<dbReference type="SUPFAM" id="SSF64288">
    <property type="entry name" value="Chorismate lyase-like"/>
    <property type="match status" value="1"/>
</dbReference>
<protein>
    <submittedName>
        <fullName evidence="1">Uncharacterized protein DUF98</fullName>
    </submittedName>
</protein>
<organism evidence="1 2">
    <name type="scientific">Glaciihabitans tibetensis</name>
    <dbReference type="NCBI Taxonomy" id="1266600"/>
    <lineage>
        <taxon>Bacteria</taxon>
        <taxon>Bacillati</taxon>
        <taxon>Actinomycetota</taxon>
        <taxon>Actinomycetes</taxon>
        <taxon>Micrococcales</taxon>
        <taxon>Microbacteriaceae</taxon>
        <taxon>Glaciihabitans</taxon>
    </lineage>
</organism>
<dbReference type="EMBL" id="PVTL01000002">
    <property type="protein sequence ID" value="PRY69376.1"/>
    <property type="molecule type" value="Genomic_DNA"/>
</dbReference>
<dbReference type="OrthoDB" id="3218144at2"/>
<reference evidence="1 2" key="1">
    <citation type="submission" date="2018-03" db="EMBL/GenBank/DDBJ databases">
        <title>Genomic Encyclopedia of Type Strains, Phase III (KMG-III): the genomes of soil and plant-associated and newly described type strains.</title>
        <authorList>
            <person name="Whitman W."/>
        </authorList>
    </citation>
    <scope>NUCLEOTIDE SEQUENCE [LARGE SCALE GENOMIC DNA]</scope>
    <source>
        <strain evidence="1 2">CGMCC 1.12484</strain>
    </source>
</reference>
<dbReference type="InterPro" id="IPR028978">
    <property type="entry name" value="Chorismate_lyase_/UTRA_dom_sf"/>
</dbReference>
<keyword evidence="2" id="KW-1185">Reference proteome</keyword>
<dbReference type="AlphaFoldDB" id="A0A2T0VGM9"/>
<name>A0A2T0VGM9_9MICO</name>
<accession>A0A2T0VGM9</accession>
<evidence type="ECO:0000313" key="1">
    <source>
        <dbReference type="EMBL" id="PRY69376.1"/>
    </source>
</evidence>